<protein>
    <recommendedName>
        <fullName evidence="4">Lipoprotein</fullName>
    </recommendedName>
</protein>
<evidence type="ECO:0000313" key="2">
    <source>
        <dbReference type="EMBL" id="MBD2544493.1"/>
    </source>
</evidence>
<feature type="signal peptide" evidence="1">
    <location>
        <begin position="1"/>
        <end position="23"/>
    </location>
</feature>
<dbReference type="Pfam" id="PF14218">
    <property type="entry name" value="COP23"/>
    <property type="match status" value="1"/>
</dbReference>
<dbReference type="Proteomes" id="UP000641954">
    <property type="component" value="Unassembled WGS sequence"/>
</dbReference>
<evidence type="ECO:0000313" key="3">
    <source>
        <dbReference type="Proteomes" id="UP000641954"/>
    </source>
</evidence>
<reference evidence="2 3" key="1">
    <citation type="journal article" date="2020" name="ISME J.">
        <title>Comparative genomics reveals insights into cyanobacterial evolution and habitat adaptation.</title>
        <authorList>
            <person name="Chen M.Y."/>
            <person name="Teng W.K."/>
            <person name="Zhao L."/>
            <person name="Hu C.X."/>
            <person name="Zhou Y.K."/>
            <person name="Han B.P."/>
            <person name="Song L.R."/>
            <person name="Shu W.S."/>
        </authorList>
    </citation>
    <scope>NUCLEOTIDE SEQUENCE [LARGE SCALE GENOMIC DNA]</scope>
    <source>
        <strain evidence="2 3">FACHB-1370</strain>
    </source>
</reference>
<keyword evidence="1" id="KW-0732">Signal</keyword>
<evidence type="ECO:0000256" key="1">
    <source>
        <dbReference type="SAM" id="SignalP"/>
    </source>
</evidence>
<gene>
    <name evidence="2" type="ORF">H6G72_11715</name>
</gene>
<accession>A0ABR8ECP8</accession>
<name>A0ABR8ECP8_9CYAN</name>
<comment type="caution">
    <text evidence="2">The sequence shown here is derived from an EMBL/GenBank/DDBJ whole genome shotgun (WGS) entry which is preliminary data.</text>
</comment>
<evidence type="ECO:0008006" key="4">
    <source>
        <dbReference type="Google" id="ProtNLM"/>
    </source>
</evidence>
<keyword evidence="3" id="KW-1185">Reference proteome</keyword>
<dbReference type="PROSITE" id="PS51257">
    <property type="entry name" value="PROKAR_LIPOPROTEIN"/>
    <property type="match status" value="1"/>
</dbReference>
<feature type="chain" id="PRO_5046501035" description="Lipoprotein" evidence="1">
    <location>
        <begin position="24"/>
        <end position="185"/>
    </location>
</feature>
<dbReference type="EMBL" id="JACJSK010000013">
    <property type="protein sequence ID" value="MBD2544493.1"/>
    <property type="molecule type" value="Genomic_DNA"/>
</dbReference>
<sequence length="185" mass="20413">MKIKPLVAVSIACLLTASCSQQAFSNKSTAEKTYPSANVRFTCLEGYDKEADKPLPTTYAFTGGQKRAIIRWSTEYFSGSDWDPKSRCEEVSPRFQMAYDNKNLNFITNGTMNDQPVICTARQDGGPCADLLVTLRPTDNGLELATELGQVLNGRSTGPMRHSSGNSQVYIQVDIDEFIRNAPVE</sequence>
<dbReference type="InterPro" id="IPR025478">
    <property type="entry name" value="COP23"/>
</dbReference>
<proteinExistence type="predicted"/>
<dbReference type="RefSeq" id="WP_190878384.1">
    <property type="nucleotide sequence ID" value="NZ_JACJSK010000013.1"/>
</dbReference>
<organism evidence="2 3">
    <name type="scientific">Planktothricoides raciborskii FACHB-1370</name>
    <dbReference type="NCBI Taxonomy" id="2949576"/>
    <lineage>
        <taxon>Bacteria</taxon>
        <taxon>Bacillati</taxon>
        <taxon>Cyanobacteriota</taxon>
        <taxon>Cyanophyceae</taxon>
        <taxon>Oscillatoriophycideae</taxon>
        <taxon>Oscillatoriales</taxon>
        <taxon>Oscillatoriaceae</taxon>
        <taxon>Planktothricoides</taxon>
    </lineage>
</organism>